<evidence type="ECO:0000256" key="4">
    <source>
        <dbReference type="ARBA" id="ARBA00023136"/>
    </source>
</evidence>
<dbReference type="InterPro" id="IPR039305">
    <property type="entry name" value="PILS2/6"/>
</dbReference>
<dbReference type="PANTHER" id="PTHR31419:SF1">
    <property type="entry name" value="PROTEIN PIN-LIKES 6"/>
    <property type="match status" value="1"/>
</dbReference>
<dbReference type="Pfam" id="PF03547">
    <property type="entry name" value="Mem_trans"/>
    <property type="match status" value="1"/>
</dbReference>
<keyword evidence="4" id="KW-0472">Membrane</keyword>
<evidence type="ECO:0008006" key="8">
    <source>
        <dbReference type="Google" id="ProtNLM"/>
    </source>
</evidence>
<dbReference type="InterPro" id="IPR004776">
    <property type="entry name" value="Mem_transp_PIN-like"/>
</dbReference>
<evidence type="ECO:0000256" key="3">
    <source>
        <dbReference type="ARBA" id="ARBA00022989"/>
    </source>
</evidence>
<evidence type="ECO:0000256" key="5">
    <source>
        <dbReference type="ARBA" id="ARBA00023294"/>
    </source>
</evidence>
<accession>A0AAV8T5Q9</accession>
<evidence type="ECO:0000313" key="6">
    <source>
        <dbReference type="EMBL" id="KAJ8761565.1"/>
    </source>
</evidence>
<dbReference type="PANTHER" id="PTHR31419">
    <property type="entry name" value="PROTEIN PIN-LIKES 2"/>
    <property type="match status" value="1"/>
</dbReference>
<evidence type="ECO:0000256" key="2">
    <source>
        <dbReference type="ARBA" id="ARBA00022692"/>
    </source>
</evidence>
<keyword evidence="7" id="KW-1185">Reference proteome</keyword>
<dbReference type="Proteomes" id="UP001159364">
    <property type="component" value="Linkage Group LG06"/>
</dbReference>
<keyword evidence="3" id="KW-1133">Transmembrane helix</keyword>
<proteinExistence type="predicted"/>
<name>A0AAV8T5Q9_9ROSI</name>
<organism evidence="6 7">
    <name type="scientific">Erythroxylum novogranatense</name>
    <dbReference type="NCBI Taxonomy" id="1862640"/>
    <lineage>
        <taxon>Eukaryota</taxon>
        <taxon>Viridiplantae</taxon>
        <taxon>Streptophyta</taxon>
        <taxon>Embryophyta</taxon>
        <taxon>Tracheophyta</taxon>
        <taxon>Spermatophyta</taxon>
        <taxon>Magnoliopsida</taxon>
        <taxon>eudicotyledons</taxon>
        <taxon>Gunneridae</taxon>
        <taxon>Pentapetalae</taxon>
        <taxon>rosids</taxon>
        <taxon>fabids</taxon>
        <taxon>Malpighiales</taxon>
        <taxon>Erythroxylaceae</taxon>
        <taxon>Erythroxylum</taxon>
    </lineage>
</organism>
<dbReference type="GO" id="GO:0009734">
    <property type="term" value="P:auxin-activated signaling pathway"/>
    <property type="evidence" value="ECO:0007669"/>
    <property type="project" value="UniProtKB-KW"/>
</dbReference>
<dbReference type="EMBL" id="JAIWQS010000006">
    <property type="protein sequence ID" value="KAJ8761565.1"/>
    <property type="molecule type" value="Genomic_DNA"/>
</dbReference>
<dbReference type="AlphaFoldDB" id="A0AAV8T5Q9"/>
<gene>
    <name evidence="6" type="ORF">K2173_004341</name>
</gene>
<evidence type="ECO:0000313" key="7">
    <source>
        <dbReference type="Proteomes" id="UP001159364"/>
    </source>
</evidence>
<protein>
    <recommendedName>
        <fullName evidence="8">PIN-like protein</fullName>
    </recommendedName>
</protein>
<dbReference type="GO" id="GO:0016020">
    <property type="term" value="C:membrane"/>
    <property type="evidence" value="ECO:0007669"/>
    <property type="project" value="UniProtKB-SubCell"/>
</dbReference>
<comment type="caution">
    <text evidence="6">The sequence shown here is derived from an EMBL/GenBank/DDBJ whole genome shotgun (WGS) entry which is preliminary data.</text>
</comment>
<evidence type="ECO:0000256" key="1">
    <source>
        <dbReference type="ARBA" id="ARBA00004141"/>
    </source>
</evidence>
<reference evidence="6 7" key="1">
    <citation type="submission" date="2021-09" db="EMBL/GenBank/DDBJ databases">
        <title>Genomic insights and catalytic innovation underlie evolution of tropane alkaloids biosynthesis.</title>
        <authorList>
            <person name="Wang Y.-J."/>
            <person name="Tian T."/>
            <person name="Huang J.-P."/>
            <person name="Huang S.-X."/>
        </authorList>
    </citation>
    <scope>NUCLEOTIDE SEQUENCE [LARGE SCALE GENOMIC DNA]</scope>
    <source>
        <strain evidence="6">KIB-2018</strain>
        <tissue evidence="6">Leaf</tissue>
    </source>
</reference>
<dbReference type="GO" id="GO:0080162">
    <property type="term" value="P:endoplasmic reticulum to cytosol auxin transport"/>
    <property type="evidence" value="ECO:0007669"/>
    <property type="project" value="InterPro"/>
</dbReference>
<comment type="subcellular location">
    <subcellularLocation>
        <location evidence="1">Membrane</location>
        <topology evidence="1">Multi-pass membrane protein</topology>
    </subcellularLocation>
</comment>
<sequence length="161" mass="17687">MIPCMLLALGGNLVDGPGSSKLGLRTTATIIFGRLVLVPLARLGIVTLADKLGFLAADDKDVSSLRLCVKHRVRRNCCLSVKFILDSAIIEQLGIPKSEIRNPMVSSSYRSSKLRKPNQTVLEAQARRELKDKEQVSKAQLGAFFSAMTIRANAFPEWIPH</sequence>
<keyword evidence="2" id="KW-0812">Transmembrane</keyword>
<keyword evidence="5" id="KW-0927">Auxin signaling pathway</keyword>